<dbReference type="EC" id="2.1.1.264" evidence="6"/>
<dbReference type="InterPro" id="IPR004114">
    <property type="entry name" value="THUMP_dom"/>
</dbReference>
<dbReference type="CDD" id="cd02440">
    <property type="entry name" value="AdoMet_MTases"/>
    <property type="match status" value="1"/>
</dbReference>
<dbReference type="PANTHER" id="PTHR47313">
    <property type="entry name" value="RIBOSOMAL RNA LARGE SUBUNIT METHYLTRANSFERASE K/L"/>
    <property type="match status" value="1"/>
</dbReference>
<dbReference type="EC" id="2.1.1.173" evidence="6"/>
<dbReference type="SMART" id="SM00981">
    <property type="entry name" value="THUMP"/>
    <property type="match status" value="1"/>
</dbReference>
<keyword evidence="1 6" id="KW-0963">Cytoplasm</keyword>
<evidence type="ECO:0000256" key="2">
    <source>
        <dbReference type="ARBA" id="ARBA00022552"/>
    </source>
</evidence>
<dbReference type="PANTHER" id="PTHR47313:SF1">
    <property type="entry name" value="RIBOSOMAL RNA LARGE SUBUNIT METHYLTRANSFERASE K_L"/>
    <property type="match status" value="1"/>
</dbReference>
<dbReference type="HAMAP" id="MF_01858">
    <property type="entry name" value="23SrRNA_methyltr_KL"/>
    <property type="match status" value="1"/>
</dbReference>
<dbReference type="Pfam" id="PF22020">
    <property type="entry name" value="RlmL_1st"/>
    <property type="match status" value="1"/>
</dbReference>
<evidence type="ECO:0000256" key="3">
    <source>
        <dbReference type="ARBA" id="ARBA00022603"/>
    </source>
</evidence>
<dbReference type="PROSITE" id="PS00092">
    <property type="entry name" value="N6_MTASE"/>
    <property type="match status" value="1"/>
</dbReference>
<reference evidence="9 10" key="1">
    <citation type="journal article" date="2017" name="Genome Announc.">
        <title>Complete Genome Sequences of Two Acetylene-Fermenting Pelobacter acetylenicus Strains.</title>
        <authorList>
            <person name="Sutton J.M."/>
            <person name="Baesman S.M."/>
            <person name="Fierst J.L."/>
            <person name="Poret-Peterson A.T."/>
            <person name="Oremland R.S."/>
            <person name="Dunlap D.S."/>
            <person name="Akob D.M."/>
        </authorList>
    </citation>
    <scope>NUCLEOTIDE SEQUENCE [LARGE SCALE GENOMIC DNA]</scope>
    <source>
        <strain evidence="9 10">DSM 3247</strain>
    </source>
</reference>
<evidence type="ECO:0000313" key="10">
    <source>
        <dbReference type="Proteomes" id="UP000182264"/>
    </source>
</evidence>
<dbReference type="CDD" id="cd11715">
    <property type="entry name" value="THUMP_AdoMetMT"/>
    <property type="match status" value="1"/>
</dbReference>
<keyword evidence="4 6" id="KW-0808">Transferase</keyword>
<evidence type="ECO:0000256" key="1">
    <source>
        <dbReference type="ARBA" id="ARBA00022490"/>
    </source>
</evidence>
<dbReference type="OrthoDB" id="9809404at2"/>
<dbReference type="GO" id="GO:0070043">
    <property type="term" value="F:rRNA (guanine-N7-)-methyltransferase activity"/>
    <property type="evidence" value="ECO:0007669"/>
    <property type="project" value="UniProtKB-UniRule"/>
</dbReference>
<dbReference type="Gene3D" id="3.30.750.80">
    <property type="entry name" value="RNA methyltransferase domain (HRMD) like"/>
    <property type="match status" value="1"/>
</dbReference>
<dbReference type="Pfam" id="PF01170">
    <property type="entry name" value="UPF0020"/>
    <property type="match status" value="1"/>
</dbReference>
<dbReference type="AlphaFoldDB" id="A0A1L3GCI2"/>
<dbReference type="Gene3D" id="3.30.2130.30">
    <property type="match status" value="1"/>
</dbReference>
<dbReference type="InterPro" id="IPR017244">
    <property type="entry name" value="23SrRNA_methyltr_KL"/>
</dbReference>
<dbReference type="InterPro" id="IPR002052">
    <property type="entry name" value="DNA_methylase_N6_adenine_CS"/>
</dbReference>
<dbReference type="InterPro" id="IPR054170">
    <property type="entry name" value="RlmL_1st"/>
</dbReference>
<keyword evidence="7" id="KW-0694">RNA-binding</keyword>
<dbReference type="InterPro" id="IPR000241">
    <property type="entry name" value="RlmKL-like_Mtase"/>
</dbReference>
<organism evidence="9 10">
    <name type="scientific">Syntrophotalea acetylenica</name>
    <name type="common">Pelobacter acetylenicus</name>
    <dbReference type="NCBI Taxonomy" id="29542"/>
    <lineage>
        <taxon>Bacteria</taxon>
        <taxon>Pseudomonadati</taxon>
        <taxon>Thermodesulfobacteriota</taxon>
        <taxon>Desulfuromonadia</taxon>
        <taxon>Desulfuromonadales</taxon>
        <taxon>Syntrophotaleaceae</taxon>
        <taxon>Syntrophotalea</taxon>
    </lineage>
</organism>
<comment type="function">
    <text evidence="6">Specifically methylates the guanine in position 2445 (m2G2445) and the guanine in position 2069 (m7G2069) of 23S rRNA.</text>
</comment>
<dbReference type="NCBIfam" id="NF008748">
    <property type="entry name" value="PRK11783.1"/>
    <property type="match status" value="1"/>
</dbReference>
<dbReference type="InterPro" id="IPR029063">
    <property type="entry name" value="SAM-dependent_MTases_sf"/>
</dbReference>
<comment type="subcellular location">
    <subcellularLocation>
        <location evidence="6">Cytoplasm</location>
    </subcellularLocation>
</comment>
<keyword evidence="2 6" id="KW-0698">rRNA processing</keyword>
<dbReference type="STRING" id="29542.A6070_09065"/>
<dbReference type="Gene3D" id="3.40.50.150">
    <property type="entry name" value="Vaccinia Virus protein VP39"/>
    <property type="match status" value="2"/>
</dbReference>
<dbReference type="Pfam" id="PF02926">
    <property type="entry name" value="THUMP"/>
    <property type="match status" value="1"/>
</dbReference>
<dbReference type="InterPro" id="IPR053943">
    <property type="entry name" value="RlmKL-like_Mtase_CS"/>
</dbReference>
<comment type="similarity">
    <text evidence="6">Belongs to the methyltransferase superfamily. RlmKL family.</text>
</comment>
<dbReference type="SUPFAM" id="SSF53335">
    <property type="entry name" value="S-adenosyl-L-methionine-dependent methyltransferases"/>
    <property type="match status" value="2"/>
</dbReference>
<evidence type="ECO:0000313" key="9">
    <source>
        <dbReference type="EMBL" id="APG23661.1"/>
    </source>
</evidence>
<comment type="catalytic activity">
    <reaction evidence="6">
        <text>guanosine(2069) in 23S rRNA + S-adenosyl-L-methionine = N(2)-methylguanosine(2069) in 23S rRNA + S-adenosyl-L-homocysteine + H(+)</text>
        <dbReference type="Rhea" id="RHEA:43772"/>
        <dbReference type="Rhea" id="RHEA-COMP:10688"/>
        <dbReference type="Rhea" id="RHEA-COMP:10689"/>
        <dbReference type="ChEBI" id="CHEBI:15378"/>
        <dbReference type="ChEBI" id="CHEBI:57856"/>
        <dbReference type="ChEBI" id="CHEBI:59789"/>
        <dbReference type="ChEBI" id="CHEBI:74269"/>
        <dbReference type="ChEBI" id="CHEBI:74481"/>
        <dbReference type="EC" id="2.1.1.264"/>
    </reaction>
</comment>
<protein>
    <recommendedName>
        <fullName evidence="6">Ribosomal RNA large subunit methyltransferase K/L</fullName>
    </recommendedName>
    <domain>
        <recommendedName>
            <fullName evidence="6">23S rRNA m2G2445 methyltransferase</fullName>
            <ecNumber evidence="6">2.1.1.173</ecNumber>
        </recommendedName>
        <alternativeName>
            <fullName evidence="6">rRNA (guanine-N(2)-)-methyltransferase RlmL</fullName>
        </alternativeName>
    </domain>
    <domain>
        <recommendedName>
            <fullName evidence="6">23S rRNA m7G2069 methyltransferase</fullName>
            <ecNumber evidence="6">2.1.1.264</ecNumber>
        </recommendedName>
        <alternativeName>
            <fullName evidence="6">rRNA (guanine-N(7)-)-methyltransferase RlmK</fullName>
        </alternativeName>
    </domain>
</protein>
<dbReference type="PROSITE" id="PS01261">
    <property type="entry name" value="UPF0020"/>
    <property type="match status" value="1"/>
</dbReference>
<dbReference type="PIRSF" id="PIRSF037618">
    <property type="entry name" value="RNA_Mtase_bacteria_prd"/>
    <property type="match status" value="1"/>
</dbReference>
<feature type="domain" description="THUMP" evidence="8">
    <location>
        <begin position="46"/>
        <end position="157"/>
    </location>
</feature>
<keyword evidence="5 6" id="KW-0949">S-adenosyl-L-methionine</keyword>
<dbReference type="KEGG" id="pace:A6070_09065"/>
<evidence type="ECO:0000259" key="8">
    <source>
        <dbReference type="PROSITE" id="PS51165"/>
    </source>
</evidence>
<dbReference type="RefSeq" id="WP_072285471.1">
    <property type="nucleotide sequence ID" value="NZ_CP015455.1"/>
</dbReference>
<dbReference type="PROSITE" id="PS51165">
    <property type="entry name" value="THUMP"/>
    <property type="match status" value="1"/>
</dbReference>
<evidence type="ECO:0000256" key="5">
    <source>
        <dbReference type="ARBA" id="ARBA00022691"/>
    </source>
</evidence>
<evidence type="ECO:0000256" key="7">
    <source>
        <dbReference type="PROSITE-ProRule" id="PRU00529"/>
    </source>
</evidence>
<keyword evidence="10" id="KW-1185">Reference proteome</keyword>
<dbReference type="GO" id="GO:0052915">
    <property type="term" value="F:23S rRNA (guanine(2445)-N(2))-methyltransferase activity"/>
    <property type="evidence" value="ECO:0007669"/>
    <property type="project" value="UniProtKB-UniRule"/>
</dbReference>
<dbReference type="Proteomes" id="UP000182264">
    <property type="component" value="Chromosome"/>
</dbReference>
<dbReference type="Pfam" id="PF10672">
    <property type="entry name" value="Methyltrans_SAM"/>
    <property type="match status" value="1"/>
</dbReference>
<comment type="catalytic activity">
    <reaction evidence="6">
        <text>guanosine(2445) in 23S rRNA + S-adenosyl-L-methionine = N(2)-methylguanosine(2445) in 23S rRNA + S-adenosyl-L-homocysteine + H(+)</text>
        <dbReference type="Rhea" id="RHEA:42740"/>
        <dbReference type="Rhea" id="RHEA-COMP:10215"/>
        <dbReference type="Rhea" id="RHEA-COMP:10216"/>
        <dbReference type="ChEBI" id="CHEBI:15378"/>
        <dbReference type="ChEBI" id="CHEBI:57856"/>
        <dbReference type="ChEBI" id="CHEBI:59789"/>
        <dbReference type="ChEBI" id="CHEBI:74269"/>
        <dbReference type="ChEBI" id="CHEBI:74481"/>
        <dbReference type="EC" id="2.1.1.173"/>
    </reaction>
</comment>
<evidence type="ECO:0000256" key="4">
    <source>
        <dbReference type="ARBA" id="ARBA00022679"/>
    </source>
</evidence>
<accession>A0A1L3GCI2</accession>
<keyword evidence="3 6" id="KW-0489">Methyltransferase</keyword>
<gene>
    <name evidence="6" type="primary">rlmL</name>
    <name evidence="9" type="ORF">A7E75_00460</name>
</gene>
<dbReference type="GO" id="GO:0003723">
    <property type="term" value="F:RNA binding"/>
    <property type="evidence" value="ECO:0007669"/>
    <property type="project" value="UniProtKB-UniRule"/>
</dbReference>
<dbReference type="InterPro" id="IPR019614">
    <property type="entry name" value="SAM-dep_methyl-trfase"/>
</dbReference>
<name>A0A1L3GCI2_SYNAC</name>
<dbReference type="EMBL" id="CP015518">
    <property type="protein sequence ID" value="APG23661.1"/>
    <property type="molecule type" value="Genomic_DNA"/>
</dbReference>
<proteinExistence type="inferred from homology"/>
<dbReference type="GO" id="GO:0005737">
    <property type="term" value="C:cytoplasm"/>
    <property type="evidence" value="ECO:0007669"/>
    <property type="project" value="UniProtKB-SubCell"/>
</dbReference>
<evidence type="ECO:0000256" key="6">
    <source>
        <dbReference type="HAMAP-Rule" id="MF_01858"/>
    </source>
</evidence>
<sequence length="713" mass="80896">MELSLRFFVTAPKGIESLLADELRVLGALDVSETRAGVSFQGTLETAYRVCLWSRLASRVLMPLAEFPAADADALYAATREIPWEEHLRPGGTLAVDASVRRSQIHHSRFAALRVKDAVVDRFRDRFDQRPSVDLERPAIRINLHIDRDQATLSLDLSGDSLHRRGYRAEGVLAPLKENLAAAVLLRAGWPQLAARGGALVDPLCGSGTLVIEAALMAGDCAPGLTRPYWGFSGWLQHRAGLWEGLLDEARQRREAGLQRLPVMVGYDRERQAIRASLENADKAGLRQHLHFERCELSDFQAVPGTSDCPGLLVSNPPYGERLGEVKELRSLYELLGQKLREYFGGWQASILTGNPDLAKHIGVRAQKLYTLYNGALECRLLNFDIAEERFFGADAPQAPLSEGARMFANRLRKNYKQLKRWLQKEDVTCFRLYDADMPEYAVAVDVYEDRVHVQEYQAPPSIDSRQAERRLREAMRVLPEVLEVQPEAISLKVRRKQKGSSQYQRFDRTGERFEVREGNCWFLVNLTDYLDTGLFLDHRPTRFMLQAMAEGKRFLNLFAYTGTATVHAVKGGAATSVTVDMSRTYLEWAQANLRLNQLAGPQHRFIVADVLQYLEREKEHYDLIFLDPPTFSTSKSMETTLDIQRDHVSLIRLAANLLSPDGVLIFSNNFRKFRMDFASLPELEIEDITAATIPRDFARNPRIHNCWRITRR</sequence>